<dbReference type="Ensembl" id="ENSCCRT00000143963.1">
    <property type="protein sequence ID" value="ENSCCRP00000170967.1"/>
    <property type="gene ID" value="ENSCCRG00000053435.1"/>
</dbReference>
<dbReference type="InterPro" id="IPR018307">
    <property type="entry name" value="ABL9/DENND6_dom"/>
</dbReference>
<dbReference type="PANTHER" id="PTHR31017">
    <property type="entry name" value="LATE SECRETORY PATHWAY PROTEIN AVL9-RELATED"/>
    <property type="match status" value="1"/>
</dbReference>
<dbReference type="GeneTree" id="ENSGT00390000010255"/>
<dbReference type="PANTHER" id="PTHR31017:SF1">
    <property type="entry name" value="LATE SECRETORY PATHWAY PROTEIN AVL9 HOMOLOG"/>
    <property type="match status" value="1"/>
</dbReference>
<accession>A0A9J8CLM4</accession>
<dbReference type="Proteomes" id="UP001108240">
    <property type="component" value="Unplaced"/>
</dbReference>
<organism evidence="3 4">
    <name type="scientific">Cyprinus carpio carpio</name>
    <dbReference type="NCBI Taxonomy" id="630221"/>
    <lineage>
        <taxon>Eukaryota</taxon>
        <taxon>Metazoa</taxon>
        <taxon>Chordata</taxon>
        <taxon>Craniata</taxon>
        <taxon>Vertebrata</taxon>
        <taxon>Euteleostomi</taxon>
        <taxon>Actinopterygii</taxon>
        <taxon>Neopterygii</taxon>
        <taxon>Teleostei</taxon>
        <taxon>Ostariophysi</taxon>
        <taxon>Cypriniformes</taxon>
        <taxon>Cyprinidae</taxon>
        <taxon>Cyprininae</taxon>
        <taxon>Cyprinus</taxon>
    </lineage>
</organism>
<feature type="domain" description="UDENN" evidence="2">
    <location>
        <begin position="1"/>
        <end position="487"/>
    </location>
</feature>
<dbReference type="Pfam" id="PF09794">
    <property type="entry name" value="Avl9"/>
    <property type="match status" value="1"/>
</dbReference>
<proteinExistence type="inferred from homology"/>
<dbReference type="InterPro" id="IPR037516">
    <property type="entry name" value="Tripartite_DENN"/>
</dbReference>
<evidence type="ECO:0000313" key="3">
    <source>
        <dbReference type="Ensembl" id="ENSCCRP00000170967.1"/>
    </source>
</evidence>
<dbReference type="PROSITE" id="PS50211">
    <property type="entry name" value="DENN"/>
    <property type="match status" value="1"/>
</dbReference>
<comment type="similarity">
    <text evidence="1">Belongs to the AVL9 family.</text>
</comment>
<evidence type="ECO:0000256" key="1">
    <source>
        <dbReference type="ARBA" id="ARBA00038178"/>
    </source>
</evidence>
<dbReference type="AlphaFoldDB" id="A0A9J8CLM4"/>
<reference evidence="3" key="2">
    <citation type="submission" date="2025-09" db="UniProtKB">
        <authorList>
            <consortium name="Ensembl"/>
        </authorList>
    </citation>
    <scope>IDENTIFICATION</scope>
</reference>
<dbReference type="InterPro" id="IPR051731">
    <property type="entry name" value="DENND11/AVL9_GEFs"/>
</dbReference>
<sequence length="571" mass="63842">KSTVVFLFLFQVEFSYPPIIPGAGHDSNTLPEEWKYLPFLALPDGAHNHQEDTVYFHLPPLDGQQKCVYGVSCYRQMEAKVLKVREADITRETVQKSVCVLSRLPLFGLIQAKLQLITHAYFEEKDFSQISILKELYDHMNRSLSCTALEGSQIYLGLSARDLILHFKHKVLILFKLILLEKKILFYVTPVKRLVETLMTVLSLFPGIIEHGLADSSHYQPRRSISEDFSSAEIKSADEESLSMSTTDITNISKDLLDSECEWETLEPHVMDEMEGKVDITHLNTFDTDSGLPITVQPQSATGQGMLSSGLVSGLQEDQYGLPLAVFTKGYLCMPYMALQQHHLLSDISVRGFVAGATNILFRQQRHLSDAIVDVDEARIQIHDPELRKMLYLSTADLRFADYLVKHVTENKEDVFLDGTGWEGGDEWIRAQFGLYVHSLLSSALQQDHERLLADYGTAFTSAWKITHNYRVWISNKHPAMANITPGHPFQGQYSVADVKIRLSHSMQNSERGKKFGNAVMSTSRSVVQTGKAVGQSVGGALTVAKSAMSSWFSMLAQPTAAVSASSQSAD</sequence>
<reference evidence="3" key="1">
    <citation type="submission" date="2025-08" db="UniProtKB">
        <authorList>
            <consortium name="Ensembl"/>
        </authorList>
    </citation>
    <scope>IDENTIFICATION</scope>
</reference>
<keyword evidence="4" id="KW-1185">Reference proteome</keyword>
<name>A0A9J8CLM4_CYPCA</name>
<evidence type="ECO:0000259" key="2">
    <source>
        <dbReference type="PROSITE" id="PS50211"/>
    </source>
</evidence>
<evidence type="ECO:0000313" key="4">
    <source>
        <dbReference type="Proteomes" id="UP001108240"/>
    </source>
</evidence>
<protein>
    <submittedName>
        <fullName evidence="3">AVL9 homolog (S. cerevisiase)</fullName>
    </submittedName>
</protein>
<dbReference type="GO" id="GO:0005737">
    <property type="term" value="C:cytoplasm"/>
    <property type="evidence" value="ECO:0007669"/>
    <property type="project" value="TreeGrafter"/>
</dbReference>